<dbReference type="EMBL" id="JARKIB010000042">
    <property type="protein sequence ID" value="KAJ7758334.1"/>
    <property type="molecule type" value="Genomic_DNA"/>
</dbReference>
<feature type="compositionally biased region" description="Polar residues" evidence="1">
    <location>
        <begin position="1"/>
        <end position="22"/>
    </location>
</feature>
<keyword evidence="3" id="KW-1185">Reference proteome</keyword>
<comment type="caution">
    <text evidence="2">The sequence shown here is derived from an EMBL/GenBank/DDBJ whole genome shotgun (WGS) entry which is preliminary data.</text>
</comment>
<name>A0AAD7NFA8_9AGAR</name>
<dbReference type="AlphaFoldDB" id="A0AAD7NFA8"/>
<protein>
    <submittedName>
        <fullName evidence="2">Uncharacterized protein</fullName>
    </submittedName>
</protein>
<sequence length="165" mass="17287">MSSTAITTNTGSDANDATTGAKSQAMPANPPSGSLIYVQNTNGYFLSRMGPTGLEFSKKSLDEYCKFKVVQVAGTVYFSLAADNGDVMALDYGADNSPSIWLNYLYPVAAFAAVSADNGKTYLVAHDPGRPDKGPYTVTGVDYSSSSISTIVDATGYDALYVGQA</sequence>
<dbReference type="Proteomes" id="UP001215598">
    <property type="component" value="Unassembled WGS sequence"/>
</dbReference>
<accession>A0AAD7NFA8</accession>
<evidence type="ECO:0000313" key="3">
    <source>
        <dbReference type="Proteomes" id="UP001215598"/>
    </source>
</evidence>
<evidence type="ECO:0000256" key="1">
    <source>
        <dbReference type="SAM" id="MobiDB-lite"/>
    </source>
</evidence>
<organism evidence="2 3">
    <name type="scientific">Mycena metata</name>
    <dbReference type="NCBI Taxonomy" id="1033252"/>
    <lineage>
        <taxon>Eukaryota</taxon>
        <taxon>Fungi</taxon>
        <taxon>Dikarya</taxon>
        <taxon>Basidiomycota</taxon>
        <taxon>Agaricomycotina</taxon>
        <taxon>Agaricomycetes</taxon>
        <taxon>Agaricomycetidae</taxon>
        <taxon>Agaricales</taxon>
        <taxon>Marasmiineae</taxon>
        <taxon>Mycenaceae</taxon>
        <taxon>Mycena</taxon>
    </lineage>
</organism>
<gene>
    <name evidence="2" type="ORF">B0H16DRAFT_1720939</name>
</gene>
<reference evidence="2" key="1">
    <citation type="submission" date="2023-03" db="EMBL/GenBank/DDBJ databases">
        <title>Massive genome expansion in bonnet fungi (Mycena s.s.) driven by repeated elements and novel gene families across ecological guilds.</title>
        <authorList>
            <consortium name="Lawrence Berkeley National Laboratory"/>
            <person name="Harder C.B."/>
            <person name="Miyauchi S."/>
            <person name="Viragh M."/>
            <person name="Kuo A."/>
            <person name="Thoen E."/>
            <person name="Andreopoulos B."/>
            <person name="Lu D."/>
            <person name="Skrede I."/>
            <person name="Drula E."/>
            <person name="Henrissat B."/>
            <person name="Morin E."/>
            <person name="Kohler A."/>
            <person name="Barry K."/>
            <person name="LaButti K."/>
            <person name="Morin E."/>
            <person name="Salamov A."/>
            <person name="Lipzen A."/>
            <person name="Mereny Z."/>
            <person name="Hegedus B."/>
            <person name="Baldrian P."/>
            <person name="Stursova M."/>
            <person name="Weitz H."/>
            <person name="Taylor A."/>
            <person name="Grigoriev I.V."/>
            <person name="Nagy L.G."/>
            <person name="Martin F."/>
            <person name="Kauserud H."/>
        </authorList>
    </citation>
    <scope>NUCLEOTIDE SEQUENCE</scope>
    <source>
        <strain evidence="2">CBHHK182m</strain>
    </source>
</reference>
<feature type="region of interest" description="Disordered" evidence="1">
    <location>
        <begin position="1"/>
        <end position="28"/>
    </location>
</feature>
<proteinExistence type="predicted"/>
<evidence type="ECO:0000313" key="2">
    <source>
        <dbReference type="EMBL" id="KAJ7758334.1"/>
    </source>
</evidence>